<dbReference type="GO" id="GO:0006508">
    <property type="term" value="P:proteolysis"/>
    <property type="evidence" value="ECO:0007669"/>
    <property type="project" value="UniProtKB-KW"/>
</dbReference>
<evidence type="ECO:0000259" key="19">
    <source>
        <dbReference type="Pfam" id="PF00905"/>
    </source>
</evidence>
<feature type="region of interest" description="Disordered" evidence="17">
    <location>
        <begin position="1"/>
        <end position="23"/>
    </location>
</feature>
<comment type="similarity">
    <text evidence="2">In the C-terminal section; belongs to the transpeptidase family.</text>
</comment>
<comment type="similarity">
    <text evidence="3">In the N-terminal section; belongs to the glycosyltransferase 51 family.</text>
</comment>
<evidence type="ECO:0000256" key="13">
    <source>
        <dbReference type="ARBA" id="ARBA00023268"/>
    </source>
</evidence>
<protein>
    <submittedName>
        <fullName evidence="21">Uncharacterized protein</fullName>
    </submittedName>
</protein>
<keyword evidence="8" id="KW-0808">Transferase</keyword>
<dbReference type="Proteomes" id="UP000228947">
    <property type="component" value="Unassembled WGS sequence"/>
</dbReference>
<keyword evidence="12 18" id="KW-0472">Membrane</keyword>
<evidence type="ECO:0000256" key="15">
    <source>
        <dbReference type="ARBA" id="ARBA00034000"/>
    </source>
</evidence>
<feature type="transmembrane region" description="Helical" evidence="18">
    <location>
        <begin position="40"/>
        <end position="68"/>
    </location>
</feature>
<evidence type="ECO:0000256" key="2">
    <source>
        <dbReference type="ARBA" id="ARBA00007090"/>
    </source>
</evidence>
<dbReference type="InterPro" id="IPR036950">
    <property type="entry name" value="PBP_transglycosylase"/>
</dbReference>
<accession>A0A2M8PX69</accession>
<dbReference type="Pfam" id="PF00912">
    <property type="entry name" value="Transgly"/>
    <property type="match status" value="1"/>
</dbReference>
<evidence type="ECO:0000256" key="3">
    <source>
        <dbReference type="ARBA" id="ARBA00007739"/>
    </source>
</evidence>
<keyword evidence="6" id="KW-0645">Protease</keyword>
<dbReference type="InterPro" id="IPR050396">
    <property type="entry name" value="Glycosyltr_51/Transpeptidase"/>
</dbReference>
<organism evidence="21 22">
    <name type="scientific">Candidatus Thermofonsia Clade 1 bacterium</name>
    <dbReference type="NCBI Taxonomy" id="2364210"/>
    <lineage>
        <taxon>Bacteria</taxon>
        <taxon>Bacillati</taxon>
        <taxon>Chloroflexota</taxon>
        <taxon>Candidatus Thermofontia</taxon>
        <taxon>Candidatus Thermofonsia Clade 1</taxon>
    </lineage>
</organism>
<dbReference type="GO" id="GO:0071555">
    <property type="term" value="P:cell wall organization"/>
    <property type="evidence" value="ECO:0007669"/>
    <property type="project" value="UniProtKB-KW"/>
</dbReference>
<evidence type="ECO:0000256" key="17">
    <source>
        <dbReference type="SAM" id="MobiDB-lite"/>
    </source>
</evidence>
<comment type="caution">
    <text evidence="21">The sequence shown here is derived from an EMBL/GenBank/DDBJ whole genome shotgun (WGS) entry which is preliminary data.</text>
</comment>
<dbReference type="Pfam" id="PF00905">
    <property type="entry name" value="Transpeptidase"/>
    <property type="match status" value="1"/>
</dbReference>
<keyword evidence="9" id="KW-0378">Hydrolase</keyword>
<dbReference type="Gene3D" id="3.40.710.10">
    <property type="entry name" value="DD-peptidase/beta-lactamase superfamily"/>
    <property type="match status" value="1"/>
</dbReference>
<evidence type="ECO:0000256" key="12">
    <source>
        <dbReference type="ARBA" id="ARBA00023136"/>
    </source>
</evidence>
<comment type="subcellular location">
    <subcellularLocation>
        <location evidence="1">Cell membrane</location>
    </subcellularLocation>
</comment>
<dbReference type="GO" id="GO:0008360">
    <property type="term" value="P:regulation of cell shape"/>
    <property type="evidence" value="ECO:0007669"/>
    <property type="project" value="UniProtKB-KW"/>
</dbReference>
<evidence type="ECO:0000256" key="4">
    <source>
        <dbReference type="ARBA" id="ARBA00022475"/>
    </source>
</evidence>
<dbReference type="SUPFAM" id="SSF56601">
    <property type="entry name" value="beta-lactamase/transpeptidase-like"/>
    <property type="match status" value="1"/>
</dbReference>
<feature type="domain" description="Glycosyl transferase family 51" evidence="20">
    <location>
        <begin position="101"/>
        <end position="280"/>
    </location>
</feature>
<keyword evidence="5" id="KW-0121">Carboxypeptidase</keyword>
<evidence type="ECO:0000256" key="18">
    <source>
        <dbReference type="SAM" id="Phobius"/>
    </source>
</evidence>
<dbReference type="InterPro" id="IPR023346">
    <property type="entry name" value="Lysozyme-like_dom_sf"/>
</dbReference>
<dbReference type="SUPFAM" id="SSF53955">
    <property type="entry name" value="Lysozyme-like"/>
    <property type="match status" value="1"/>
</dbReference>
<evidence type="ECO:0000256" key="5">
    <source>
        <dbReference type="ARBA" id="ARBA00022645"/>
    </source>
</evidence>
<dbReference type="GO" id="GO:0008955">
    <property type="term" value="F:peptidoglycan glycosyltransferase activity"/>
    <property type="evidence" value="ECO:0007669"/>
    <property type="project" value="UniProtKB-EC"/>
</dbReference>
<gene>
    <name evidence="21" type="ORF">CUN50_05155</name>
</gene>
<dbReference type="AlphaFoldDB" id="A0A2M8PX69"/>
<dbReference type="GO" id="GO:0030288">
    <property type="term" value="C:outer membrane-bounded periplasmic space"/>
    <property type="evidence" value="ECO:0007669"/>
    <property type="project" value="TreeGrafter"/>
</dbReference>
<evidence type="ECO:0000256" key="7">
    <source>
        <dbReference type="ARBA" id="ARBA00022676"/>
    </source>
</evidence>
<name>A0A2M8PX69_9CHLR</name>
<evidence type="ECO:0000313" key="21">
    <source>
        <dbReference type="EMBL" id="PJF42150.1"/>
    </source>
</evidence>
<keyword evidence="13" id="KW-0511">Multifunctional enzyme</keyword>
<proteinExistence type="inferred from homology"/>
<dbReference type="PANTHER" id="PTHR32282:SF11">
    <property type="entry name" value="PENICILLIN-BINDING PROTEIN 1B"/>
    <property type="match status" value="1"/>
</dbReference>
<dbReference type="Gene3D" id="1.10.3810.10">
    <property type="entry name" value="Biosynthetic peptidoglycan transglycosylase-like"/>
    <property type="match status" value="1"/>
</dbReference>
<dbReference type="GO" id="GO:0005886">
    <property type="term" value="C:plasma membrane"/>
    <property type="evidence" value="ECO:0007669"/>
    <property type="project" value="UniProtKB-SubCell"/>
</dbReference>
<evidence type="ECO:0000256" key="6">
    <source>
        <dbReference type="ARBA" id="ARBA00022670"/>
    </source>
</evidence>
<dbReference type="InterPro" id="IPR001460">
    <property type="entry name" value="PCN-bd_Tpept"/>
</dbReference>
<evidence type="ECO:0000256" key="11">
    <source>
        <dbReference type="ARBA" id="ARBA00022984"/>
    </source>
</evidence>
<keyword evidence="18" id="KW-0812">Transmembrane</keyword>
<evidence type="ECO:0000256" key="14">
    <source>
        <dbReference type="ARBA" id="ARBA00023316"/>
    </source>
</evidence>
<keyword evidence="10" id="KW-0133">Cell shape</keyword>
<evidence type="ECO:0000256" key="8">
    <source>
        <dbReference type="ARBA" id="ARBA00022679"/>
    </source>
</evidence>
<dbReference type="GO" id="GO:0009002">
    <property type="term" value="F:serine-type D-Ala-D-Ala carboxypeptidase activity"/>
    <property type="evidence" value="ECO:0007669"/>
    <property type="project" value="UniProtKB-EC"/>
</dbReference>
<keyword evidence="11" id="KW-0573">Peptidoglycan synthesis</keyword>
<comment type="catalytic activity">
    <reaction evidence="16">
        <text>[GlcNAc-(1-&gt;4)-Mur2Ac(oyl-L-Ala-gamma-D-Glu-L-Lys-D-Ala-D-Ala)](n)-di-trans,octa-cis-undecaprenyl diphosphate + beta-D-GlcNAc-(1-&gt;4)-Mur2Ac(oyl-L-Ala-gamma-D-Glu-L-Lys-D-Ala-D-Ala)-di-trans,octa-cis-undecaprenyl diphosphate = [GlcNAc-(1-&gt;4)-Mur2Ac(oyl-L-Ala-gamma-D-Glu-L-Lys-D-Ala-D-Ala)](n+1)-di-trans,octa-cis-undecaprenyl diphosphate + di-trans,octa-cis-undecaprenyl diphosphate + H(+)</text>
        <dbReference type="Rhea" id="RHEA:23708"/>
        <dbReference type="Rhea" id="RHEA-COMP:9602"/>
        <dbReference type="Rhea" id="RHEA-COMP:9603"/>
        <dbReference type="ChEBI" id="CHEBI:15378"/>
        <dbReference type="ChEBI" id="CHEBI:58405"/>
        <dbReference type="ChEBI" id="CHEBI:60033"/>
        <dbReference type="ChEBI" id="CHEBI:78435"/>
        <dbReference type="EC" id="2.4.99.28"/>
    </reaction>
</comment>
<evidence type="ECO:0000256" key="16">
    <source>
        <dbReference type="ARBA" id="ARBA00049902"/>
    </source>
</evidence>
<keyword evidence="7" id="KW-0328">Glycosyltransferase</keyword>
<dbReference type="FunFam" id="1.10.3810.10:FF:000001">
    <property type="entry name" value="Penicillin-binding protein 1A"/>
    <property type="match status" value="1"/>
</dbReference>
<sequence length="967" mass="104288">MRPNPPSRYNDTPSANSRVPPPAQMPYMLQRLPRRRPWHLWLLGCAVLLGSLMISTLCGGIVVVNAILSDFGEQVVGKLEAALPKQAQLFQTARILDRHGNELYQLIGEGRRTKVRLSEISPYLIKATIAVEDASFYENIGIDVSAILRAGLGYFSGNESGGGSTITQQLVRNIAFDYQYRTERSARRKLEEIAMAVALTQRKSKDEILEMYLNTIYYGNVAYGIEAAAQTYFGKRAAELSLAEAALLAGLPQAPAALNPFDSRALDAVLARRRVVLDLMVKNGMITSAEAEAAAAQPLIFADPNVRLNAPHFTLYAEQEVRNLLPALNLPETYLTFGGLTIYTTLDPRLQALAERVAATQIAQIKAQHNANNAAVVVLKPATGEILAMVGSVDYRDDSIDGRVNVTLAPRQPGSAIKPLTYAAAMERGFSAGSVLWDVETHIGVPGSRLYSPVNYDRTFHGPVRLRDALANSYNIPAVLTLRQIGVDALLSFSARLGIRSLEPDPSRYGLSLTLGGGEVTPLELARAYAVFANDGKLTPTTSILCIVNSEDEIVYEYEGGCAGRARAAVSERSILNAASSKAVLDPRIAFVISDILADNAARTPSMGARSPLRTDGIVSSVKTGTTDNFRDNWTVGYTRNVVVAVWVGNSDNTPMRNITGLTGAAPIWNQVITGIYADPSILESLKARGRLRPEALTAPAGLIQERLCLLSSVTDLAVDCQRGRAEWKLDSPPLVPNASGQLVPSTDWRFVPTPLPANGPLIERIESGVVRALAQPVDPNFAAAYVANVRSARGDPMPPPRYCLVPQEVRAQVLGAQPLLFIDISPFEDEYIYASAYAYARGLAILPRLVCDQQLLAAAPAISGVTAIISSPSYGATVTGTVYVTGTAAWAPGQALYFKMELQGPQFPEWTTFSEVSYTPVINGVLGNFGATGLIPGTYQLRIVIVGMDANYLHISPPTPVIVTGQ</sequence>
<dbReference type="InterPro" id="IPR001264">
    <property type="entry name" value="Glyco_trans_51"/>
</dbReference>
<feature type="compositionally biased region" description="Polar residues" evidence="17">
    <location>
        <begin position="7"/>
        <end position="17"/>
    </location>
</feature>
<keyword evidence="14" id="KW-0961">Cell wall biogenesis/degradation</keyword>
<evidence type="ECO:0000259" key="20">
    <source>
        <dbReference type="Pfam" id="PF00912"/>
    </source>
</evidence>
<comment type="catalytic activity">
    <reaction evidence="15">
        <text>Preferential cleavage: (Ac)2-L-Lys-D-Ala-|-D-Ala. Also transpeptidation of peptidyl-alanyl moieties that are N-acyl substituents of D-alanine.</text>
        <dbReference type="EC" id="3.4.16.4"/>
    </reaction>
</comment>
<keyword evidence="18" id="KW-1133">Transmembrane helix</keyword>
<dbReference type="GO" id="GO:0008658">
    <property type="term" value="F:penicillin binding"/>
    <property type="evidence" value="ECO:0007669"/>
    <property type="project" value="InterPro"/>
</dbReference>
<evidence type="ECO:0000256" key="10">
    <source>
        <dbReference type="ARBA" id="ARBA00022960"/>
    </source>
</evidence>
<evidence type="ECO:0000313" key="22">
    <source>
        <dbReference type="Proteomes" id="UP000228947"/>
    </source>
</evidence>
<dbReference type="EMBL" id="PGTL01000030">
    <property type="protein sequence ID" value="PJF42150.1"/>
    <property type="molecule type" value="Genomic_DNA"/>
</dbReference>
<dbReference type="PANTHER" id="PTHR32282">
    <property type="entry name" value="BINDING PROTEIN TRANSPEPTIDASE, PUTATIVE-RELATED"/>
    <property type="match status" value="1"/>
</dbReference>
<dbReference type="GO" id="GO:0009252">
    <property type="term" value="P:peptidoglycan biosynthetic process"/>
    <property type="evidence" value="ECO:0007669"/>
    <property type="project" value="UniProtKB-KW"/>
</dbReference>
<reference evidence="21 22" key="1">
    <citation type="submission" date="2017-11" db="EMBL/GenBank/DDBJ databases">
        <title>Evolution of Phototrophy in the Chloroflexi Phylum Driven by Horizontal Gene Transfer.</title>
        <authorList>
            <person name="Ward L.M."/>
            <person name="Hemp J."/>
            <person name="Shih P.M."/>
            <person name="Mcglynn S.E."/>
            <person name="Fischer W."/>
        </authorList>
    </citation>
    <scope>NUCLEOTIDE SEQUENCE [LARGE SCALE GENOMIC DNA]</scope>
    <source>
        <strain evidence="21">CP1_1M</strain>
    </source>
</reference>
<dbReference type="InterPro" id="IPR012338">
    <property type="entry name" value="Beta-lactam/transpept-like"/>
</dbReference>
<feature type="domain" description="Penicillin-binding protein transpeptidase" evidence="19">
    <location>
        <begin position="375"/>
        <end position="672"/>
    </location>
</feature>
<keyword evidence="4" id="KW-1003">Cell membrane</keyword>
<evidence type="ECO:0000256" key="1">
    <source>
        <dbReference type="ARBA" id="ARBA00004236"/>
    </source>
</evidence>
<evidence type="ECO:0000256" key="9">
    <source>
        <dbReference type="ARBA" id="ARBA00022801"/>
    </source>
</evidence>